<feature type="domain" description="RND related barrel-sandwich hybrid" evidence="2">
    <location>
        <begin position="79"/>
        <end position="231"/>
    </location>
</feature>
<sequence length="370" mass="41830">MEKIKNKVKGMKRKTYSKVVDLRSRKIRKKRRILLPLTVLFLCLAVLCILGYARDDIYIAKESTVKEIISSEAVIVKNEKVINAPAEGKLELLVKAGQRVRVNAPLFKVVADVDKKQVLEKEMDELRMKLENVKKAWPLEKDSRLQSEAAAEVIEKSIELQEKKLQEIESTVFSPMAGMVSFNIDGYENLLVPDKISCLDYEDIEDIKDNGGNRIFPEIVKVNQAVLKIVDNLSLNIVTQWNGESLKLGWKYILKFPQLGFEVKAELKELSESRKTAVFSAKEVPFELLDERKVPVEIVARAYKGIGVPVSAIINDNGQEGVLLFFDGRLIFKPVKVVARDDKIAIVEGVKLGDRVIVKRGLIWSLLGRT</sequence>
<keyword evidence="1" id="KW-0175">Coiled coil</keyword>
<evidence type="ECO:0000313" key="4">
    <source>
        <dbReference type="Proteomes" id="UP000070427"/>
    </source>
</evidence>
<dbReference type="STRING" id="520764.AN618_22830"/>
<protein>
    <recommendedName>
        <fullName evidence="2">RND related barrel-sandwich hybrid domain-containing protein</fullName>
    </recommendedName>
</protein>
<dbReference type="InterPro" id="IPR058709">
    <property type="entry name" value="BSH_RND-rel"/>
</dbReference>
<accession>A0A140L1R4</accession>
<organism evidence="3 4">
    <name type="scientific">Fervidicola ferrireducens</name>
    <dbReference type="NCBI Taxonomy" id="520764"/>
    <lineage>
        <taxon>Bacteria</taxon>
        <taxon>Bacillati</taxon>
        <taxon>Bacillota</taxon>
        <taxon>Clostridia</taxon>
        <taxon>Thermosediminibacterales</taxon>
        <taxon>Thermosediminibacteraceae</taxon>
        <taxon>Fervidicola</taxon>
    </lineage>
</organism>
<evidence type="ECO:0000313" key="3">
    <source>
        <dbReference type="EMBL" id="KXG74489.1"/>
    </source>
</evidence>
<dbReference type="EMBL" id="LOED01000047">
    <property type="protein sequence ID" value="KXG74489.1"/>
    <property type="molecule type" value="Genomic_DNA"/>
</dbReference>
<evidence type="ECO:0000259" key="2">
    <source>
        <dbReference type="Pfam" id="PF26018"/>
    </source>
</evidence>
<gene>
    <name evidence="3" type="ORF">AN618_22830</name>
</gene>
<dbReference type="AlphaFoldDB" id="A0A140L1R4"/>
<evidence type="ECO:0000256" key="1">
    <source>
        <dbReference type="SAM" id="Coils"/>
    </source>
</evidence>
<dbReference type="InParanoid" id="A0A140L1R4"/>
<name>A0A140L1R4_9FIRM</name>
<dbReference type="Gene3D" id="2.40.420.20">
    <property type="match status" value="1"/>
</dbReference>
<dbReference type="Proteomes" id="UP000070427">
    <property type="component" value="Unassembled WGS sequence"/>
</dbReference>
<dbReference type="Pfam" id="PF26018">
    <property type="entry name" value="BSH_RND_rel"/>
    <property type="match status" value="1"/>
</dbReference>
<keyword evidence="4" id="KW-1185">Reference proteome</keyword>
<feature type="coiled-coil region" evidence="1">
    <location>
        <begin position="116"/>
        <end position="171"/>
    </location>
</feature>
<comment type="caution">
    <text evidence="3">The sequence shown here is derived from an EMBL/GenBank/DDBJ whole genome shotgun (WGS) entry which is preliminary data.</text>
</comment>
<proteinExistence type="predicted"/>
<reference evidence="3 4" key="1">
    <citation type="submission" date="2015-12" db="EMBL/GenBank/DDBJ databases">
        <title>Draft genome sequnece of Fervidicola ferrireducens strain Y170.</title>
        <authorList>
            <person name="Patel B.K."/>
        </authorList>
    </citation>
    <scope>NUCLEOTIDE SEQUENCE [LARGE SCALE GENOMIC DNA]</scope>
    <source>
        <strain evidence="3 4">Y170</strain>
    </source>
</reference>